<name>A0A6A1WMM9_9ROSI</name>
<reference evidence="1 2" key="1">
    <citation type="journal article" date="2019" name="Plant Biotechnol. J.">
        <title>The red bayberry genome and genetic basis of sex determination.</title>
        <authorList>
            <person name="Jia H.M."/>
            <person name="Jia H.J."/>
            <person name="Cai Q.L."/>
            <person name="Wang Y."/>
            <person name="Zhao H.B."/>
            <person name="Yang W.F."/>
            <person name="Wang G.Y."/>
            <person name="Li Y.H."/>
            <person name="Zhan D.L."/>
            <person name="Shen Y.T."/>
            <person name="Niu Q.F."/>
            <person name="Chang L."/>
            <person name="Qiu J."/>
            <person name="Zhao L."/>
            <person name="Xie H.B."/>
            <person name="Fu W.Y."/>
            <person name="Jin J."/>
            <person name="Li X.W."/>
            <person name="Jiao Y."/>
            <person name="Zhou C.C."/>
            <person name="Tu T."/>
            <person name="Chai C.Y."/>
            <person name="Gao J.L."/>
            <person name="Fan L.J."/>
            <person name="van de Weg E."/>
            <person name="Wang J.Y."/>
            <person name="Gao Z.S."/>
        </authorList>
    </citation>
    <scope>NUCLEOTIDE SEQUENCE [LARGE SCALE GENOMIC DNA]</scope>
    <source>
        <tissue evidence="1">Leaves</tissue>
    </source>
</reference>
<keyword evidence="2" id="KW-1185">Reference proteome</keyword>
<dbReference type="Pfam" id="PF04646">
    <property type="entry name" value="DUF604"/>
    <property type="match status" value="1"/>
</dbReference>
<organism evidence="1 2">
    <name type="scientific">Morella rubra</name>
    <name type="common">Chinese bayberry</name>
    <dbReference type="NCBI Taxonomy" id="262757"/>
    <lineage>
        <taxon>Eukaryota</taxon>
        <taxon>Viridiplantae</taxon>
        <taxon>Streptophyta</taxon>
        <taxon>Embryophyta</taxon>
        <taxon>Tracheophyta</taxon>
        <taxon>Spermatophyta</taxon>
        <taxon>Magnoliopsida</taxon>
        <taxon>eudicotyledons</taxon>
        <taxon>Gunneridae</taxon>
        <taxon>Pentapetalae</taxon>
        <taxon>rosids</taxon>
        <taxon>fabids</taxon>
        <taxon>Fagales</taxon>
        <taxon>Myricaceae</taxon>
        <taxon>Morella</taxon>
    </lineage>
</organism>
<dbReference type="Proteomes" id="UP000516437">
    <property type="component" value="Chromosome 1"/>
</dbReference>
<sequence>MRGNLFGMLSSHPLAPLVSLHHVDAVEPIFPNMSRTRAMGHLFEAVNVDPARTLQKTVCYDPRNSLTIAVAWGYAVQVFEGNEFLPDLLLPQRTFTPWRRSIAIDVSHFMFKMRDYPKDPCKRPVVFFLENVISDKGGVWSYYTRNTVKDCVGPNAIRNLKRIRVFSKKLELDIEQMKAPRRQCCNILLSFNESMVIDTRQCGVDELISMNS</sequence>
<dbReference type="EMBL" id="RXIC02000019">
    <property type="protein sequence ID" value="KAB1226585.1"/>
    <property type="molecule type" value="Genomic_DNA"/>
</dbReference>
<evidence type="ECO:0000313" key="2">
    <source>
        <dbReference type="Proteomes" id="UP000516437"/>
    </source>
</evidence>
<gene>
    <name evidence="1" type="ORF">CJ030_MR1G003366</name>
</gene>
<accession>A0A6A1WMM9</accession>
<dbReference type="InterPro" id="IPR006740">
    <property type="entry name" value="DUF604"/>
</dbReference>
<evidence type="ECO:0000313" key="1">
    <source>
        <dbReference type="EMBL" id="KAB1226585.1"/>
    </source>
</evidence>
<dbReference type="AlphaFoldDB" id="A0A6A1WMM9"/>
<dbReference type="PANTHER" id="PTHR10811">
    <property type="entry name" value="FRINGE-RELATED"/>
    <property type="match status" value="1"/>
</dbReference>
<comment type="caution">
    <text evidence="1">The sequence shown here is derived from an EMBL/GenBank/DDBJ whole genome shotgun (WGS) entry which is preliminary data.</text>
</comment>
<protein>
    <submittedName>
        <fullName evidence="1">Uncharacterized protein</fullName>
    </submittedName>
</protein>
<proteinExistence type="predicted"/>
<dbReference type="OrthoDB" id="421979at2759"/>